<keyword evidence="2" id="KW-0378">Hydrolase</keyword>
<dbReference type="GO" id="GO:0005737">
    <property type="term" value="C:cytoplasm"/>
    <property type="evidence" value="ECO:0007669"/>
    <property type="project" value="TreeGrafter"/>
</dbReference>
<reference evidence="6 7" key="1">
    <citation type="submission" date="2010-05" db="EMBL/GenBank/DDBJ databases">
        <title>The Genome Sequence of Thecamonas trahens ATCC 50062.</title>
        <authorList>
            <consortium name="The Broad Institute Genome Sequencing Platform"/>
            <person name="Russ C."/>
            <person name="Cuomo C."/>
            <person name="Shea T."/>
            <person name="Young S.K."/>
            <person name="Zeng Q."/>
            <person name="Koehrsen M."/>
            <person name="Haas B."/>
            <person name="Borodovsky M."/>
            <person name="Guigo R."/>
            <person name="Alvarado L."/>
            <person name="Berlin A."/>
            <person name="Bochicchio J."/>
            <person name="Borenstein D."/>
            <person name="Chapman S."/>
            <person name="Chen Z."/>
            <person name="Freedman E."/>
            <person name="Gellesch M."/>
            <person name="Goldberg J."/>
            <person name="Griggs A."/>
            <person name="Gujja S."/>
            <person name="Heilman E."/>
            <person name="Heiman D."/>
            <person name="Hepburn T."/>
            <person name="Howarth C."/>
            <person name="Jen D."/>
            <person name="Larson L."/>
            <person name="Mehta T."/>
            <person name="Park D."/>
            <person name="Pearson M."/>
            <person name="Roberts A."/>
            <person name="Saif S."/>
            <person name="Shenoy N."/>
            <person name="Sisk P."/>
            <person name="Stolte C."/>
            <person name="Sykes S."/>
            <person name="Thomson T."/>
            <person name="Walk T."/>
            <person name="White J."/>
            <person name="Yandava C."/>
            <person name="Burger G."/>
            <person name="Gray M.W."/>
            <person name="Holland P.W.H."/>
            <person name="King N."/>
            <person name="Lang F.B.F."/>
            <person name="Roger A.J."/>
            <person name="Ruiz-Trillo I."/>
            <person name="Lander E."/>
            <person name="Nusbaum C."/>
        </authorList>
    </citation>
    <scope>NUCLEOTIDE SEQUENCE [LARGE SCALE GENOMIC DNA]</scope>
    <source>
        <strain evidence="6 7">ATCC 50062</strain>
    </source>
</reference>
<keyword evidence="1" id="KW-0479">Metal-binding</keyword>
<dbReference type="InterPro" id="IPR002125">
    <property type="entry name" value="CMP_dCMP_dom"/>
</dbReference>
<evidence type="ECO:0000313" key="7">
    <source>
        <dbReference type="Proteomes" id="UP000054408"/>
    </source>
</evidence>
<dbReference type="OrthoDB" id="194468at2759"/>
<organism evidence="6 7">
    <name type="scientific">Thecamonas trahens ATCC 50062</name>
    <dbReference type="NCBI Taxonomy" id="461836"/>
    <lineage>
        <taxon>Eukaryota</taxon>
        <taxon>Apusozoa</taxon>
        <taxon>Apusomonadida</taxon>
        <taxon>Apusomonadidae</taxon>
        <taxon>Thecamonas</taxon>
    </lineage>
</organism>
<evidence type="ECO:0000256" key="3">
    <source>
        <dbReference type="ARBA" id="ARBA00022833"/>
    </source>
</evidence>
<dbReference type="SUPFAM" id="SSF51338">
    <property type="entry name" value="Composite domain of metallo-dependent hydrolases"/>
    <property type="match status" value="1"/>
</dbReference>
<dbReference type="GO" id="GO:0005634">
    <property type="term" value="C:nucleus"/>
    <property type="evidence" value="ECO:0007669"/>
    <property type="project" value="TreeGrafter"/>
</dbReference>
<dbReference type="InterPro" id="IPR013108">
    <property type="entry name" value="Amidohydro_3"/>
</dbReference>
<dbReference type="InterPro" id="IPR023100">
    <property type="entry name" value="D-aminoacylase_insert_dom_sf"/>
</dbReference>
<feature type="compositionally biased region" description="Low complexity" evidence="4">
    <location>
        <begin position="89"/>
        <end position="99"/>
    </location>
</feature>
<dbReference type="GO" id="GO:0052717">
    <property type="term" value="F:tRNA-specific adenosine-34 deaminase activity"/>
    <property type="evidence" value="ECO:0007669"/>
    <property type="project" value="TreeGrafter"/>
</dbReference>
<dbReference type="SUPFAM" id="SSF51556">
    <property type="entry name" value="Metallo-dependent hydrolases"/>
    <property type="match status" value="1"/>
</dbReference>
<dbReference type="GeneID" id="25566220"/>
<dbReference type="Pfam" id="PF07969">
    <property type="entry name" value="Amidohydro_3"/>
    <property type="match status" value="1"/>
</dbReference>
<dbReference type="AlphaFoldDB" id="A0A0L0DFZ0"/>
<dbReference type="Gene3D" id="3.20.20.140">
    <property type="entry name" value="Metal-dependent hydrolases"/>
    <property type="match status" value="1"/>
</dbReference>
<dbReference type="RefSeq" id="XP_013756192.1">
    <property type="nucleotide sequence ID" value="XM_013900738.1"/>
</dbReference>
<dbReference type="Proteomes" id="UP000054408">
    <property type="component" value="Unassembled WGS sequence"/>
</dbReference>
<feature type="domain" description="CMP/dCMP-type deaminase" evidence="5">
    <location>
        <begin position="555"/>
        <end position="672"/>
    </location>
</feature>
<dbReference type="PANTHER" id="PTHR11079:SF149">
    <property type="entry name" value="TRNA-SPECIFIC ADENOSINE DEAMINASE 2"/>
    <property type="match status" value="1"/>
</dbReference>
<dbReference type="CDD" id="cd01285">
    <property type="entry name" value="nucleoside_deaminase"/>
    <property type="match status" value="1"/>
</dbReference>
<dbReference type="Pfam" id="PF00383">
    <property type="entry name" value="dCMP_cyt_deam_1"/>
    <property type="match status" value="1"/>
</dbReference>
<dbReference type="eggNOG" id="KOG1018">
    <property type="taxonomic scope" value="Eukaryota"/>
</dbReference>
<dbReference type="GO" id="GO:0016811">
    <property type="term" value="F:hydrolase activity, acting on carbon-nitrogen (but not peptide) bonds, in linear amides"/>
    <property type="evidence" value="ECO:0007669"/>
    <property type="project" value="InterPro"/>
</dbReference>
<accession>A0A0L0DFZ0</accession>
<evidence type="ECO:0000256" key="4">
    <source>
        <dbReference type="SAM" id="MobiDB-lite"/>
    </source>
</evidence>
<dbReference type="PROSITE" id="PS51747">
    <property type="entry name" value="CYT_DCMP_DEAMINASES_2"/>
    <property type="match status" value="1"/>
</dbReference>
<sequence length="717" mass="72996">MVVASFRVDYLVLGGTVVDGLGGEPVVADVAIARGRVVGVGPALSTAYTVADPSTDLIDASGLLVLPGLIDTHAHDDSVLLHPHPPAPRAAAAPVPSPAADDGGIDAHHPLLPKVAQGVTTVIIGNCGISLAPLNAAASCTCGAADGEVYSCTCSPLPSPMYILGPRARYSFDSMDAYIAALDAAELPVNVGVLVGHASLRARAMGEDALVTRPANADEMAAMQSSLAEMGAAGQVLGLSTGLYYAIGAPAPTEEVVALAATLANASNGAAVYTTHLRDETSGVETALDEAIAIADAAGAHLVVSHVKAAGSDNWGKGPALVEKLTNAAAAAQAAGRNVAFDVYPYTASSTHLSAPHIRRSSSSLLAWSAVAPHLAGAEILDAAAQLGPEGAPPPTPEQAVAALEPGGGIYFQIDDGDLETLLACPLAMVGSDGLPLDSRPHPRLYGTFTRVLAKYAAADDGLLPLAEAVRRMTSLPAQTFGLVDRGSLTVGAFADLVVVDRTALTERATYEEPRATPAGVHYVFVNGEPVVRAGGAPPARILAHPGMVLKRPAAVHVARMKEALRVAAEAPLVSETPVGAAWFDDRTGALVATGHNRTVASRNATLHAELVALGELEAELGSAEALAALAPHLHLYVTLEPCGMCFSALRELGVGAIHYGAANPRFGGGTVLNLNAEAAAIPCVGGVCRDDAVELLKSFYATQNPATAGIHETTQA</sequence>
<dbReference type="InterPro" id="IPR011059">
    <property type="entry name" value="Metal-dep_hydrolase_composite"/>
</dbReference>
<dbReference type="Gene3D" id="3.40.140.10">
    <property type="entry name" value="Cytidine Deaminase, domain 2"/>
    <property type="match status" value="1"/>
</dbReference>
<proteinExistence type="predicted"/>
<dbReference type="GO" id="GO:0002100">
    <property type="term" value="P:tRNA wobble adenosine to inosine editing"/>
    <property type="evidence" value="ECO:0007669"/>
    <property type="project" value="TreeGrafter"/>
</dbReference>
<dbReference type="InterPro" id="IPR016193">
    <property type="entry name" value="Cytidine_deaminase-like"/>
</dbReference>
<evidence type="ECO:0000256" key="1">
    <source>
        <dbReference type="ARBA" id="ARBA00022723"/>
    </source>
</evidence>
<evidence type="ECO:0000256" key="2">
    <source>
        <dbReference type="ARBA" id="ARBA00022801"/>
    </source>
</evidence>
<dbReference type="Gene3D" id="3.30.1490.130">
    <property type="entry name" value="D-aminoacylase. Domain 3"/>
    <property type="match status" value="1"/>
</dbReference>
<dbReference type="PROSITE" id="PS00903">
    <property type="entry name" value="CYT_DCMP_DEAMINASES_1"/>
    <property type="match status" value="1"/>
</dbReference>
<keyword evidence="3" id="KW-0862">Zinc</keyword>
<dbReference type="STRING" id="461836.A0A0L0DFZ0"/>
<dbReference type="InterPro" id="IPR032466">
    <property type="entry name" value="Metal_Hydrolase"/>
</dbReference>
<dbReference type="Gene3D" id="2.30.40.10">
    <property type="entry name" value="Urease, subunit C, domain 1"/>
    <property type="match status" value="2"/>
</dbReference>
<dbReference type="SUPFAM" id="SSF53927">
    <property type="entry name" value="Cytidine deaminase-like"/>
    <property type="match status" value="1"/>
</dbReference>
<dbReference type="EMBL" id="GL349466">
    <property type="protein sequence ID" value="KNC51262.1"/>
    <property type="molecule type" value="Genomic_DNA"/>
</dbReference>
<dbReference type="PANTHER" id="PTHR11079">
    <property type="entry name" value="CYTOSINE DEAMINASE FAMILY MEMBER"/>
    <property type="match status" value="1"/>
</dbReference>
<evidence type="ECO:0000313" key="6">
    <source>
        <dbReference type="EMBL" id="KNC51262.1"/>
    </source>
</evidence>
<dbReference type="InterPro" id="IPR016192">
    <property type="entry name" value="APOBEC/CMP_deaminase_Zn-bd"/>
</dbReference>
<feature type="region of interest" description="Disordered" evidence="4">
    <location>
        <begin position="80"/>
        <end position="99"/>
    </location>
</feature>
<keyword evidence="7" id="KW-1185">Reference proteome</keyword>
<protein>
    <submittedName>
        <fullName evidence="6">N-acyl-D-amino-acid deacylase</fullName>
    </submittedName>
</protein>
<evidence type="ECO:0000259" key="5">
    <source>
        <dbReference type="PROSITE" id="PS51747"/>
    </source>
</evidence>
<gene>
    <name evidence="6" type="ORF">AMSG_07265</name>
</gene>
<name>A0A0L0DFZ0_THETB</name>
<dbReference type="GO" id="GO:0008270">
    <property type="term" value="F:zinc ion binding"/>
    <property type="evidence" value="ECO:0007669"/>
    <property type="project" value="InterPro"/>
</dbReference>